<name>A0A840S8A1_9SPIR</name>
<organism evidence="1 2">
    <name type="scientific">Treponema rectale</name>
    <dbReference type="NCBI Taxonomy" id="744512"/>
    <lineage>
        <taxon>Bacteria</taxon>
        <taxon>Pseudomonadati</taxon>
        <taxon>Spirochaetota</taxon>
        <taxon>Spirochaetia</taxon>
        <taxon>Spirochaetales</taxon>
        <taxon>Treponemataceae</taxon>
        <taxon>Treponema</taxon>
    </lineage>
</organism>
<comment type="caution">
    <text evidence="1">The sequence shown here is derived from an EMBL/GenBank/DDBJ whole genome shotgun (WGS) entry which is preliminary data.</text>
</comment>
<dbReference type="EMBL" id="JACHFR010000002">
    <property type="protein sequence ID" value="MBB5218849.1"/>
    <property type="molecule type" value="Genomic_DNA"/>
</dbReference>
<evidence type="ECO:0000313" key="1">
    <source>
        <dbReference type="EMBL" id="MBB5218849.1"/>
    </source>
</evidence>
<proteinExistence type="predicted"/>
<evidence type="ECO:0000313" key="2">
    <source>
        <dbReference type="Proteomes" id="UP000578697"/>
    </source>
</evidence>
<dbReference type="RefSeq" id="WP_184652288.1">
    <property type="nucleotide sequence ID" value="NZ_JACHFR010000002.1"/>
</dbReference>
<reference evidence="1 2" key="1">
    <citation type="submission" date="2020-08" db="EMBL/GenBank/DDBJ databases">
        <title>Genomic Encyclopedia of Type Strains, Phase IV (KMG-IV): sequencing the most valuable type-strain genomes for metagenomic binning, comparative biology and taxonomic classification.</title>
        <authorList>
            <person name="Goeker M."/>
        </authorList>
    </citation>
    <scope>NUCLEOTIDE SEQUENCE [LARGE SCALE GENOMIC DNA]</scope>
    <source>
        <strain evidence="1 2">DSM 103679</strain>
    </source>
</reference>
<protein>
    <submittedName>
        <fullName evidence="1">Uncharacterized protein</fullName>
    </submittedName>
</protein>
<accession>A0A840S8A1</accession>
<gene>
    <name evidence="1" type="ORF">HNP77_001218</name>
</gene>
<dbReference type="Proteomes" id="UP000578697">
    <property type="component" value="Unassembled WGS sequence"/>
</dbReference>
<sequence length="572" mass="66310">MSDEIDPSIAALLSETEDSLPQQKALNPSDGLLSNVVEDNSFDLQLEKQKAALKNLQAQAKPVSTGPKSIHEPDLNVKQFAPITKFFEDTPSKDYDDPAYYKTCLTGEGQSSQRLHQLLAKYLNCTDKKDRTVYRQQMVTAYWEFLKNLAPKMANPNTAKCKHLAMRFGVVLPSLFAPEHKDFFSRAIYKNTTNEPIMYMDEWISEIATGKFKPSATDEVKTSSRGPAAEQQRIMALKSKNSGKLQSVESLVTVKESERLQLEMEVKDRVSELCRHPEILGLAPHTQPYSDNQRRLFAEISQRFHALQKVDRELTNYIKEYQEAKSVEQTLESKSSEMVQEVNVGLEEINGEMGTIRQMAKMTCGRQGNQFPVFTREFFHCMDKNTGFRENVIRELTWIESIDPECFCRIHKNIPHRIVPYVLLVPTYGDSGFCWEPFDRYNRITSRGRICIPMYPRDLRTACLTAVADLRWQVAKEKASFDWMTDGLTGHYYQYLEEHKMKGDVKQFFIEDYILWMTKESNGTQKLEKEVRGIFWRYMPFPQALKDELKKRSLCYQELYQRDINRSMSDGY</sequence>
<dbReference type="AlphaFoldDB" id="A0A840S8A1"/>
<keyword evidence="2" id="KW-1185">Reference proteome</keyword>